<evidence type="ECO:0000313" key="5">
    <source>
        <dbReference type="Proteomes" id="UP000422644"/>
    </source>
</evidence>
<evidence type="ECO:0000313" key="2">
    <source>
        <dbReference type="EMBL" id="BBM44451.1"/>
    </source>
</evidence>
<sequence length="110" mass="13159">MQRRYEVSDEQWNKIKHMFPKAKTRRPGLMFNAVLWITCSGAPWRDLPKRFGSWKTVYSRFCKWRDEEILHKVFEHLKKDAAYENLSIYSTAVRAYQSSADSKKGQKIQK</sequence>
<accession>A0A510K171</accession>
<protein>
    <submittedName>
        <fullName evidence="2">Transposase</fullName>
    </submittedName>
</protein>
<evidence type="ECO:0000259" key="1">
    <source>
        <dbReference type="Pfam" id="PF13340"/>
    </source>
</evidence>
<feature type="domain" description="Insertion element IS402-like" evidence="1">
    <location>
        <begin position="7"/>
        <end position="74"/>
    </location>
</feature>
<dbReference type="Proteomes" id="UP000422644">
    <property type="component" value="Chromosome"/>
</dbReference>
<proteinExistence type="predicted"/>
<reference evidence="2 5" key="1">
    <citation type="submission" date="2019-07" db="EMBL/GenBank/DDBJ databases">
        <title>Complete Genome Sequence of Leptotrichia trevisanii Strain JMUB3870.</title>
        <authorList>
            <person name="Watanabe S."/>
            <person name="Cui L."/>
        </authorList>
    </citation>
    <scope>NUCLEOTIDE SEQUENCE [LARGE SCALE GENOMIC DNA]</scope>
    <source>
        <strain evidence="2 5">JMUB3870</strain>
    </source>
</reference>
<keyword evidence="5" id="KW-1185">Reference proteome</keyword>
<reference evidence="3 4" key="2">
    <citation type="submission" date="2019-07" db="EMBL/GenBank/DDBJ databases">
        <title>Complete Genome Sequence of Leptotrichia trevisanii Strain JMUB3935.</title>
        <authorList>
            <person name="Watanabe S."/>
            <person name="Cui L."/>
        </authorList>
    </citation>
    <scope>NUCLEOTIDE SEQUENCE [LARGE SCALE GENOMIC DNA]</scope>
    <source>
        <strain evidence="3 4">JMUB3935</strain>
    </source>
</reference>
<gene>
    <name evidence="2" type="ORF">JMUB3870_0564</name>
    <name evidence="3" type="ORF">JMUB3935_0580</name>
</gene>
<evidence type="ECO:0000313" key="4">
    <source>
        <dbReference type="Proteomes" id="UP000321378"/>
    </source>
</evidence>
<dbReference type="EMBL" id="AP019831">
    <property type="protein sequence ID" value="BBM44451.1"/>
    <property type="molecule type" value="Genomic_DNA"/>
</dbReference>
<dbReference type="EMBL" id="AP019840">
    <property type="protein sequence ID" value="BBM51607.1"/>
    <property type="molecule type" value="Genomic_DNA"/>
</dbReference>
<dbReference type="Pfam" id="PF13340">
    <property type="entry name" value="DUF4096"/>
    <property type="match status" value="1"/>
</dbReference>
<dbReference type="PANTHER" id="PTHR46637:SF1">
    <property type="entry name" value="BLL5188 PROTEIN"/>
    <property type="match status" value="1"/>
</dbReference>
<dbReference type="Proteomes" id="UP000321378">
    <property type="component" value="Chromosome"/>
</dbReference>
<dbReference type="PANTHER" id="PTHR46637">
    <property type="entry name" value="TIS1421-TRANSPOSASE PROTEIN A"/>
    <property type="match status" value="1"/>
</dbReference>
<dbReference type="InterPro" id="IPR052909">
    <property type="entry name" value="Transposase_6_like"/>
</dbReference>
<dbReference type="AlphaFoldDB" id="A0A510K171"/>
<dbReference type="InterPro" id="IPR025161">
    <property type="entry name" value="IS402-like_dom"/>
</dbReference>
<evidence type="ECO:0000313" key="3">
    <source>
        <dbReference type="EMBL" id="BBM51607.1"/>
    </source>
</evidence>
<organism evidence="2 5">
    <name type="scientific">Leptotrichia trevisanii</name>
    <dbReference type="NCBI Taxonomy" id="109328"/>
    <lineage>
        <taxon>Bacteria</taxon>
        <taxon>Fusobacteriati</taxon>
        <taxon>Fusobacteriota</taxon>
        <taxon>Fusobacteriia</taxon>
        <taxon>Fusobacteriales</taxon>
        <taxon>Leptotrichiaceae</taxon>
        <taxon>Leptotrichia</taxon>
    </lineage>
</organism>
<name>A0A510K171_9FUSO</name>